<proteinExistence type="predicted"/>
<reference evidence="1 2" key="1">
    <citation type="journal article" date="2013" name="Antonie Van Leeuwenhoek">
        <title>Actinoplanes hulinensis sp. nov., a novel actinomycete isolated from soybean root (Glycine max (L.) Merr).</title>
        <authorList>
            <person name="Shen Y."/>
            <person name="Liu C."/>
            <person name="Wang X."/>
            <person name="Zhao J."/>
            <person name="Jia F."/>
            <person name="Zhang Y."/>
            <person name="Wang L."/>
            <person name="Yang D."/>
            <person name="Xiang W."/>
        </authorList>
    </citation>
    <scope>NUCLEOTIDE SEQUENCE [LARGE SCALE GENOMIC DNA]</scope>
    <source>
        <strain evidence="1 2">NEAU-M9</strain>
    </source>
</reference>
<organism evidence="1 2">
    <name type="scientific">Actinoplanes hulinensis</name>
    <dbReference type="NCBI Taxonomy" id="1144547"/>
    <lineage>
        <taxon>Bacteria</taxon>
        <taxon>Bacillati</taxon>
        <taxon>Actinomycetota</taxon>
        <taxon>Actinomycetes</taxon>
        <taxon>Micromonosporales</taxon>
        <taxon>Micromonosporaceae</taxon>
        <taxon>Actinoplanes</taxon>
    </lineage>
</organism>
<dbReference type="Proteomes" id="UP001519863">
    <property type="component" value="Unassembled WGS sequence"/>
</dbReference>
<dbReference type="EMBL" id="JAHXZI010000034">
    <property type="protein sequence ID" value="MBW6439985.1"/>
    <property type="molecule type" value="Genomic_DNA"/>
</dbReference>
<evidence type="ECO:0000313" key="1">
    <source>
        <dbReference type="EMBL" id="MBW6439985.1"/>
    </source>
</evidence>
<comment type="caution">
    <text evidence="1">The sequence shown here is derived from an EMBL/GenBank/DDBJ whole genome shotgun (WGS) entry which is preliminary data.</text>
</comment>
<accession>A0ABS7BGJ5</accession>
<name>A0ABS7BGJ5_9ACTN</name>
<dbReference type="RefSeq" id="WP_220149105.1">
    <property type="nucleotide sequence ID" value="NZ_JAHXZI010000034.1"/>
</dbReference>
<protein>
    <submittedName>
        <fullName evidence="1">Uncharacterized protein</fullName>
    </submittedName>
</protein>
<sequence>MPAPVGVPGGWRAEVDLPGHRLRHVLRTWDTARLTALDRQATRPGTWA</sequence>
<gene>
    <name evidence="1" type="ORF">KZ829_40285</name>
</gene>
<keyword evidence="2" id="KW-1185">Reference proteome</keyword>
<evidence type="ECO:0000313" key="2">
    <source>
        <dbReference type="Proteomes" id="UP001519863"/>
    </source>
</evidence>